<evidence type="ECO:0000313" key="4">
    <source>
        <dbReference type="EMBL" id="CAF3697849.1"/>
    </source>
</evidence>
<accession>A0A815GC37</accession>
<comment type="caution">
    <text evidence="2">The sequence shown here is derived from an EMBL/GenBank/DDBJ whole genome shotgun (WGS) entry which is preliminary data.</text>
</comment>
<evidence type="ECO:0000313" key="3">
    <source>
        <dbReference type="EMBL" id="CAF1361945.1"/>
    </source>
</evidence>
<name>A0A815GC37_9BILA</name>
<dbReference type="Proteomes" id="UP000663823">
    <property type="component" value="Unassembled WGS sequence"/>
</dbReference>
<keyword evidence="1" id="KW-0812">Transmembrane</keyword>
<protein>
    <submittedName>
        <fullName evidence="2">Uncharacterized protein</fullName>
    </submittedName>
</protein>
<dbReference type="AlphaFoldDB" id="A0A815GC37"/>
<evidence type="ECO:0000256" key="1">
    <source>
        <dbReference type="SAM" id="Phobius"/>
    </source>
</evidence>
<dbReference type="EMBL" id="CAJNOO010003424">
    <property type="protein sequence ID" value="CAF1336448.1"/>
    <property type="molecule type" value="Genomic_DNA"/>
</dbReference>
<evidence type="ECO:0000313" key="6">
    <source>
        <dbReference type="Proteomes" id="UP000663882"/>
    </source>
</evidence>
<dbReference type="Proteomes" id="UP000663882">
    <property type="component" value="Unassembled WGS sequence"/>
</dbReference>
<organism evidence="2 6">
    <name type="scientific">Rotaria sordida</name>
    <dbReference type="NCBI Taxonomy" id="392033"/>
    <lineage>
        <taxon>Eukaryota</taxon>
        <taxon>Metazoa</taxon>
        <taxon>Spiralia</taxon>
        <taxon>Gnathifera</taxon>
        <taxon>Rotifera</taxon>
        <taxon>Eurotatoria</taxon>
        <taxon>Bdelloidea</taxon>
        <taxon>Philodinida</taxon>
        <taxon>Philodinidae</taxon>
        <taxon>Rotaria</taxon>
    </lineage>
</organism>
<gene>
    <name evidence="4" type="ORF">FNK824_LOCUS8955</name>
    <name evidence="5" type="ORF">OTI717_LOCUS21280</name>
    <name evidence="2" type="ORF">RFH988_LOCUS31545</name>
    <name evidence="3" type="ORF">SEV965_LOCUS29423</name>
</gene>
<reference evidence="2" key="1">
    <citation type="submission" date="2021-02" db="EMBL/GenBank/DDBJ databases">
        <authorList>
            <person name="Nowell W R."/>
        </authorList>
    </citation>
    <scope>NUCLEOTIDE SEQUENCE</scope>
</reference>
<dbReference type="OrthoDB" id="9993974at2759"/>
<dbReference type="EMBL" id="CAJOAX010003414">
    <property type="protein sequence ID" value="CAF3853080.1"/>
    <property type="molecule type" value="Genomic_DNA"/>
</dbReference>
<dbReference type="EMBL" id="CAJOBE010000907">
    <property type="protein sequence ID" value="CAF3697849.1"/>
    <property type="molecule type" value="Genomic_DNA"/>
</dbReference>
<evidence type="ECO:0000313" key="2">
    <source>
        <dbReference type="EMBL" id="CAF1336448.1"/>
    </source>
</evidence>
<keyword evidence="1" id="KW-0472">Membrane</keyword>
<proteinExistence type="predicted"/>
<sequence>MMFRYFSLNTLKYGIGTKLQQNIVHHIPVCYSLSTSTKSTTSHSIRHRIKNIGYLLGAGVAFSLVYATYEWIVRVPICPNFNRKQYVNINNVLLCTTLLQNMNEQCSGRNPMKKIGAITGVNYKLIQVQLENSNISSRILLNDEQISQRNLFDINYISEYIETLADLLLKLDEDHRIKLLSNIIGYYVFICPDCHSSLTQQMISCTSYLHKVGLQNHAVNISEIENVKTQT</sequence>
<feature type="transmembrane region" description="Helical" evidence="1">
    <location>
        <begin position="52"/>
        <end position="72"/>
    </location>
</feature>
<evidence type="ECO:0000313" key="5">
    <source>
        <dbReference type="EMBL" id="CAF3853080.1"/>
    </source>
</evidence>
<dbReference type="EMBL" id="CAJNOU010002966">
    <property type="protein sequence ID" value="CAF1361945.1"/>
    <property type="molecule type" value="Genomic_DNA"/>
</dbReference>
<dbReference type="Proteomes" id="UP000663889">
    <property type="component" value="Unassembled WGS sequence"/>
</dbReference>
<keyword evidence="1" id="KW-1133">Transmembrane helix</keyword>
<dbReference type="Proteomes" id="UP000663874">
    <property type="component" value="Unassembled WGS sequence"/>
</dbReference>